<dbReference type="InterPro" id="IPR029899">
    <property type="entry name" value="KNDC1"/>
</dbReference>
<proteinExistence type="predicted"/>
<dbReference type="PROSITE" id="PS51377">
    <property type="entry name" value="KIND"/>
    <property type="match status" value="2"/>
</dbReference>
<dbReference type="Ensembl" id="ENSJHYT00000029670.1">
    <property type="protein sequence ID" value="ENSJHYP00000024616.1"/>
    <property type="gene ID" value="ENSJHYG00000018475.1"/>
</dbReference>
<dbReference type="InterPro" id="IPR011009">
    <property type="entry name" value="Kinase-like_dom_sf"/>
</dbReference>
<dbReference type="FunFam" id="1.10.510.10:FF:000529">
    <property type="entry name" value="Kinase non-catalytic C-lobe domain-containing 1"/>
    <property type="match status" value="1"/>
</dbReference>
<keyword evidence="5" id="KW-1185">Reference proteome</keyword>
<dbReference type="SMART" id="SM00750">
    <property type="entry name" value="KIND"/>
    <property type="match status" value="1"/>
</dbReference>
<feature type="domain" description="KIND" evidence="3">
    <location>
        <begin position="420"/>
        <end position="538"/>
    </location>
</feature>
<dbReference type="GO" id="GO:0007264">
    <property type="term" value="P:small GTPase-mediated signal transduction"/>
    <property type="evidence" value="ECO:0007669"/>
    <property type="project" value="InterPro"/>
</dbReference>
<dbReference type="GO" id="GO:0048814">
    <property type="term" value="P:regulation of dendrite morphogenesis"/>
    <property type="evidence" value="ECO:0007669"/>
    <property type="project" value="TreeGrafter"/>
</dbReference>
<accession>A0A8C5JYS8</accession>
<name>A0A8C5JYS8_JUNHY</name>
<dbReference type="SUPFAM" id="SSF56112">
    <property type="entry name" value="Protein kinase-like (PK-like)"/>
    <property type="match status" value="1"/>
</dbReference>
<dbReference type="OMA" id="DTEKVMW"/>
<evidence type="ECO:0000313" key="4">
    <source>
        <dbReference type="Ensembl" id="ENSJHYP00000024616.1"/>
    </source>
</evidence>
<feature type="region of interest" description="Disordered" evidence="2">
    <location>
        <begin position="224"/>
        <end position="246"/>
    </location>
</feature>
<dbReference type="GO" id="GO:0032045">
    <property type="term" value="C:guanyl-nucleotide exchange factor complex"/>
    <property type="evidence" value="ECO:0007669"/>
    <property type="project" value="TreeGrafter"/>
</dbReference>
<dbReference type="GO" id="GO:0030425">
    <property type="term" value="C:dendrite"/>
    <property type="evidence" value="ECO:0007669"/>
    <property type="project" value="TreeGrafter"/>
</dbReference>
<dbReference type="Gene3D" id="1.10.510.10">
    <property type="entry name" value="Transferase(Phosphotransferase) domain 1"/>
    <property type="match status" value="2"/>
</dbReference>
<dbReference type="Proteomes" id="UP000694408">
    <property type="component" value="Unplaced"/>
</dbReference>
<sequence length="538" mass="60070">METLGAAEDVFYEEEEVNCYDFEPLPTLLEDEENVSLADILSLRDSCLTEQDIWAICLECCHSLKSIAHSAIFQTLCITPDTLAFNTNGNVCFMEQLSDDPEGAFVPPEFDITGNTFEAHIYSLGATLKAAIEYIVEPETESEFGQDLHTLLEQMQEENPENRPDIESILSLCEEKMKIASSSNICRSLSAVGRRVLSIESFGASQGNITMVTGRESGLKEMQIDQDNEKTQHSQLATQTEKSKEEDKHAVYTDSFASVALDIKSCVIDLERDCLFKKGSLRKMKTFPKLPLELADTNNFFTSVTNSGPLDRKNHFVTQESLPLDNNNEVAFSKGNLNSFAVSSPPETESNNHQVDDHHLEAPCVCTQVSGLNLEEHMSLINGKKIGFSSSGHKEDSSGATSEVLKPADMLKGPNQSIWISLKLLLSWYGRPLKDYELWALCHECLCTLQTCIDYPVVLCLDSVLIDCCGRILFAAPKAGGKIRDCKFCFYFFSGEVEKKANILTFVSDFFSCLESCDIFYLAPEIEEEDVDTEKVMW</sequence>
<reference evidence="4" key="1">
    <citation type="submission" date="2025-08" db="UniProtKB">
        <authorList>
            <consortium name="Ensembl"/>
        </authorList>
    </citation>
    <scope>IDENTIFICATION</scope>
</reference>
<dbReference type="InterPro" id="IPR011019">
    <property type="entry name" value="KIND_dom"/>
</dbReference>
<feature type="domain" description="KIND" evidence="3">
    <location>
        <begin position="35"/>
        <end position="215"/>
    </location>
</feature>
<organism evidence="4 5">
    <name type="scientific">Junco hyemalis</name>
    <name type="common">Dark-eyed junco</name>
    <dbReference type="NCBI Taxonomy" id="40217"/>
    <lineage>
        <taxon>Eukaryota</taxon>
        <taxon>Metazoa</taxon>
        <taxon>Chordata</taxon>
        <taxon>Craniata</taxon>
        <taxon>Vertebrata</taxon>
        <taxon>Euteleostomi</taxon>
        <taxon>Archelosauria</taxon>
        <taxon>Archosauria</taxon>
        <taxon>Dinosauria</taxon>
        <taxon>Saurischia</taxon>
        <taxon>Theropoda</taxon>
        <taxon>Coelurosauria</taxon>
        <taxon>Aves</taxon>
        <taxon>Neognathae</taxon>
        <taxon>Neoaves</taxon>
        <taxon>Telluraves</taxon>
        <taxon>Australaves</taxon>
        <taxon>Passeriformes</taxon>
        <taxon>Passerellidae</taxon>
        <taxon>Junco</taxon>
    </lineage>
</organism>
<evidence type="ECO:0000256" key="2">
    <source>
        <dbReference type="SAM" id="MobiDB-lite"/>
    </source>
</evidence>
<evidence type="ECO:0000259" key="3">
    <source>
        <dbReference type="PROSITE" id="PS51377"/>
    </source>
</evidence>
<dbReference type="GO" id="GO:0005085">
    <property type="term" value="F:guanyl-nucleotide exchange factor activity"/>
    <property type="evidence" value="ECO:0007669"/>
    <property type="project" value="InterPro"/>
</dbReference>
<protein>
    <recommendedName>
        <fullName evidence="3">KIND domain-containing protein</fullName>
    </recommendedName>
</protein>
<evidence type="ECO:0000256" key="1">
    <source>
        <dbReference type="ARBA" id="ARBA00022737"/>
    </source>
</evidence>
<keyword evidence="1" id="KW-0677">Repeat</keyword>
<evidence type="ECO:0000313" key="5">
    <source>
        <dbReference type="Proteomes" id="UP000694408"/>
    </source>
</evidence>
<dbReference type="AlphaFoldDB" id="A0A8C5JYS8"/>
<dbReference type="Pfam" id="PF16474">
    <property type="entry name" value="KIND"/>
    <property type="match status" value="1"/>
</dbReference>
<reference evidence="4" key="2">
    <citation type="submission" date="2025-09" db="UniProtKB">
        <authorList>
            <consortium name="Ensembl"/>
        </authorList>
    </citation>
    <scope>IDENTIFICATION</scope>
</reference>
<dbReference type="PANTHER" id="PTHR21560:SF0">
    <property type="entry name" value="KINASE NON-CATALYTIC C-LOBE DOMAIN-CONTAINING PROTEIN 1"/>
    <property type="match status" value="1"/>
</dbReference>
<dbReference type="PANTHER" id="PTHR21560">
    <property type="entry name" value="VERY KIND PROTEIN"/>
    <property type="match status" value="1"/>
</dbReference>
<dbReference type="GO" id="GO:0043025">
    <property type="term" value="C:neuronal cell body"/>
    <property type="evidence" value="ECO:0007669"/>
    <property type="project" value="TreeGrafter"/>
</dbReference>